<dbReference type="Proteomes" id="UP000315252">
    <property type="component" value="Unassembled WGS sequence"/>
</dbReference>
<evidence type="ECO:0000313" key="2">
    <source>
        <dbReference type="Proteomes" id="UP000315252"/>
    </source>
</evidence>
<name>A0A545T0B4_9PROT</name>
<gene>
    <name evidence="1" type="ORF">FKG95_27735</name>
</gene>
<reference evidence="1 2" key="1">
    <citation type="submission" date="2019-06" db="EMBL/GenBank/DDBJ databases">
        <title>Whole genome sequence for Rhodospirillaceae sp. R148.</title>
        <authorList>
            <person name="Wang G."/>
        </authorList>
    </citation>
    <scope>NUCLEOTIDE SEQUENCE [LARGE SCALE GENOMIC DNA]</scope>
    <source>
        <strain evidence="1 2">R148</strain>
    </source>
</reference>
<comment type="caution">
    <text evidence="1">The sequence shown here is derived from an EMBL/GenBank/DDBJ whole genome shotgun (WGS) entry which is preliminary data.</text>
</comment>
<keyword evidence="2" id="KW-1185">Reference proteome</keyword>
<proteinExistence type="predicted"/>
<dbReference type="Pfam" id="PF14094">
    <property type="entry name" value="DUF4272"/>
    <property type="match status" value="1"/>
</dbReference>
<evidence type="ECO:0000313" key="1">
    <source>
        <dbReference type="EMBL" id="TQV70652.1"/>
    </source>
</evidence>
<dbReference type="RefSeq" id="WP_142899721.1">
    <property type="nucleotide sequence ID" value="NZ_ML660067.1"/>
</dbReference>
<accession>A0A545T0B4</accession>
<sequence>MADQRTQDAIRRKARSESLLEAQGLPVNRALPLIGVDDGERPRQVEEIAYRALCLLPISGRGCGLEPEDEAWMIQNHGLTAHFTPAEQAYIKDSSPPDPVRVQFCWHFESAWVLLWALGYVEEGLSPPKEVCDVHRAYQMAADRPGGDFLAEAKPVAFTEILDQADLAYRMHWAVRQSWITGEDLPDDINPSIVYERNYALNWLIEPDVNWDEVETDT</sequence>
<dbReference type="OrthoDB" id="4399984at2"/>
<dbReference type="EMBL" id="VHSH01000016">
    <property type="protein sequence ID" value="TQV70652.1"/>
    <property type="molecule type" value="Genomic_DNA"/>
</dbReference>
<dbReference type="AlphaFoldDB" id="A0A545T0B4"/>
<dbReference type="InterPro" id="IPR025368">
    <property type="entry name" value="DUF4272"/>
</dbReference>
<protein>
    <submittedName>
        <fullName evidence="1">DUF4272 domain-containing protein</fullName>
    </submittedName>
</protein>
<organism evidence="1 2">
    <name type="scientific">Denitrobaculum tricleocarpae</name>
    <dbReference type="NCBI Taxonomy" id="2591009"/>
    <lineage>
        <taxon>Bacteria</taxon>
        <taxon>Pseudomonadati</taxon>
        <taxon>Pseudomonadota</taxon>
        <taxon>Alphaproteobacteria</taxon>
        <taxon>Rhodospirillales</taxon>
        <taxon>Rhodospirillaceae</taxon>
        <taxon>Denitrobaculum</taxon>
    </lineage>
</organism>